<sequence>MATPFFTVKDVPAQDFIHAYAEYLKKNQQDQNSRMGFNCQDRTWKRNFTN</sequence>
<dbReference type="Proteomes" id="UP000000600">
    <property type="component" value="Unassembled WGS sequence"/>
</dbReference>
<dbReference type="HOGENOM" id="CLU_3128333_0_0_1"/>
<dbReference type="Gene3D" id="1.10.10.10">
    <property type="entry name" value="Winged helix-like DNA-binding domain superfamily/Winged helix DNA-binding domain"/>
    <property type="match status" value="1"/>
</dbReference>
<reference evidence="1 2" key="1">
    <citation type="journal article" date="2006" name="Nature">
        <title>Global trends of whole-genome duplications revealed by the ciliate Paramecium tetraurelia.</title>
        <authorList>
            <consortium name="Genoscope"/>
            <person name="Aury J.-M."/>
            <person name="Jaillon O."/>
            <person name="Duret L."/>
            <person name="Noel B."/>
            <person name="Jubin C."/>
            <person name="Porcel B.M."/>
            <person name="Segurens B."/>
            <person name="Daubin V."/>
            <person name="Anthouard V."/>
            <person name="Aiach N."/>
            <person name="Arnaiz O."/>
            <person name="Billaut A."/>
            <person name="Beisson J."/>
            <person name="Blanc I."/>
            <person name="Bouhouche K."/>
            <person name="Camara F."/>
            <person name="Duharcourt S."/>
            <person name="Guigo R."/>
            <person name="Gogendeau D."/>
            <person name="Katinka M."/>
            <person name="Keller A.-M."/>
            <person name="Kissmehl R."/>
            <person name="Klotz C."/>
            <person name="Koll F."/>
            <person name="Le Moue A."/>
            <person name="Lepere C."/>
            <person name="Malinsky S."/>
            <person name="Nowacki M."/>
            <person name="Nowak J.K."/>
            <person name="Plattner H."/>
            <person name="Poulain J."/>
            <person name="Ruiz F."/>
            <person name="Serrano V."/>
            <person name="Zagulski M."/>
            <person name="Dessen P."/>
            <person name="Betermier M."/>
            <person name="Weissenbach J."/>
            <person name="Scarpelli C."/>
            <person name="Schachter V."/>
            <person name="Sperling L."/>
            <person name="Meyer E."/>
            <person name="Cohen J."/>
            <person name="Wincker P."/>
        </authorList>
    </citation>
    <scope>NUCLEOTIDE SEQUENCE [LARGE SCALE GENOMIC DNA]</scope>
    <source>
        <strain evidence="1 2">Stock d4-2</strain>
    </source>
</reference>
<dbReference type="AlphaFoldDB" id="A0DAB5"/>
<protein>
    <submittedName>
        <fullName evidence="1">Uncharacterized protein</fullName>
    </submittedName>
</protein>
<keyword evidence="2" id="KW-1185">Reference proteome</keyword>
<dbReference type="KEGG" id="ptm:GSPATT00014889001"/>
<proteinExistence type="predicted"/>
<dbReference type="EMBL" id="CT868352">
    <property type="protein sequence ID" value="CAK79982.1"/>
    <property type="molecule type" value="Genomic_DNA"/>
</dbReference>
<dbReference type="GeneID" id="5033164"/>
<dbReference type="InterPro" id="IPR036388">
    <property type="entry name" value="WH-like_DNA-bd_sf"/>
</dbReference>
<evidence type="ECO:0000313" key="2">
    <source>
        <dbReference type="Proteomes" id="UP000000600"/>
    </source>
</evidence>
<dbReference type="RefSeq" id="XP_001447379.1">
    <property type="nucleotide sequence ID" value="XM_001447342.2"/>
</dbReference>
<gene>
    <name evidence="1" type="ORF">GSPATT00014889001</name>
</gene>
<dbReference type="InParanoid" id="A0DAB5"/>
<evidence type="ECO:0000313" key="1">
    <source>
        <dbReference type="EMBL" id="CAK79982.1"/>
    </source>
</evidence>
<name>A0DAB5_PARTE</name>
<accession>A0DAB5</accession>
<organism evidence="1 2">
    <name type="scientific">Paramecium tetraurelia</name>
    <dbReference type="NCBI Taxonomy" id="5888"/>
    <lineage>
        <taxon>Eukaryota</taxon>
        <taxon>Sar</taxon>
        <taxon>Alveolata</taxon>
        <taxon>Ciliophora</taxon>
        <taxon>Intramacronucleata</taxon>
        <taxon>Oligohymenophorea</taxon>
        <taxon>Peniculida</taxon>
        <taxon>Parameciidae</taxon>
        <taxon>Paramecium</taxon>
    </lineage>
</organism>